<sequence length="356" mass="41597">MSFKCPLCMRIFSQRFAYTQHAQKCLKNVEVEVEEDDNNNDSEKYSSEMDTRSNLSSEYENDKVEVDDDNDIQNMSFDSIGSAISEMSLEDSNFENILDSSEEPEIFEEPKNLNTKTCTEFPNDAYKDLMLLVTKYKINNKDGNEIIRFFNKHSNLTESPLPKNIEQGRAFMNNMKFSNLEFSKVLITKYEDKDYFLYYQNLIQCIKNILTVPDITQNFVLSYENYEYNRENATTTVTLGKSQLHPIYITLGNIPIWQAANKDLVHDTFHKSLRHLLEPIILLKDGIDLFINKDLVCDTFHKSLRHLLEPIILLKDGIDLFINNENTWFYPRVSTIIADWPEAAKSVHNFFGIYRI</sequence>
<dbReference type="AlphaFoldDB" id="A0A8H3L4E0"/>
<evidence type="ECO:0008006" key="4">
    <source>
        <dbReference type="Google" id="ProtNLM"/>
    </source>
</evidence>
<proteinExistence type="predicted"/>
<accession>A0A8H3L4E0</accession>
<evidence type="ECO:0000313" key="2">
    <source>
        <dbReference type="EMBL" id="GES80439.1"/>
    </source>
</evidence>
<dbReference type="Proteomes" id="UP000615446">
    <property type="component" value="Unassembled WGS sequence"/>
</dbReference>
<feature type="compositionally biased region" description="Basic and acidic residues" evidence="1">
    <location>
        <begin position="41"/>
        <end position="51"/>
    </location>
</feature>
<protein>
    <recommendedName>
        <fullName evidence="4">C2H2-type domain-containing protein</fullName>
    </recommendedName>
</protein>
<dbReference type="EMBL" id="BLAL01000050">
    <property type="protein sequence ID" value="GES80439.1"/>
    <property type="molecule type" value="Genomic_DNA"/>
</dbReference>
<evidence type="ECO:0000256" key="1">
    <source>
        <dbReference type="SAM" id="MobiDB-lite"/>
    </source>
</evidence>
<gene>
    <name evidence="2" type="ORF">RCL2_000771800</name>
</gene>
<comment type="caution">
    <text evidence="2">The sequence shown here is derived from an EMBL/GenBank/DDBJ whole genome shotgun (WGS) entry which is preliminary data.</text>
</comment>
<dbReference type="OrthoDB" id="2376199at2759"/>
<name>A0A8H3L4E0_9GLOM</name>
<feature type="region of interest" description="Disordered" evidence="1">
    <location>
        <begin position="33"/>
        <end position="63"/>
    </location>
</feature>
<evidence type="ECO:0000313" key="3">
    <source>
        <dbReference type="Proteomes" id="UP000615446"/>
    </source>
</evidence>
<organism evidence="2 3">
    <name type="scientific">Rhizophagus clarus</name>
    <dbReference type="NCBI Taxonomy" id="94130"/>
    <lineage>
        <taxon>Eukaryota</taxon>
        <taxon>Fungi</taxon>
        <taxon>Fungi incertae sedis</taxon>
        <taxon>Mucoromycota</taxon>
        <taxon>Glomeromycotina</taxon>
        <taxon>Glomeromycetes</taxon>
        <taxon>Glomerales</taxon>
        <taxon>Glomeraceae</taxon>
        <taxon>Rhizophagus</taxon>
    </lineage>
</organism>
<reference evidence="2" key="1">
    <citation type="submission" date="2019-10" db="EMBL/GenBank/DDBJ databases">
        <title>Conservation and host-specific expression of non-tandemly repeated heterogenous ribosome RNA gene in arbuscular mycorrhizal fungi.</title>
        <authorList>
            <person name="Maeda T."/>
            <person name="Kobayashi Y."/>
            <person name="Nakagawa T."/>
            <person name="Ezawa T."/>
            <person name="Yamaguchi K."/>
            <person name="Bino T."/>
            <person name="Nishimoto Y."/>
            <person name="Shigenobu S."/>
            <person name="Kawaguchi M."/>
        </authorList>
    </citation>
    <scope>NUCLEOTIDE SEQUENCE</scope>
    <source>
        <strain evidence="2">HR1</strain>
    </source>
</reference>